<feature type="repeat" description="WD" evidence="3">
    <location>
        <begin position="229"/>
        <end position="268"/>
    </location>
</feature>
<keyword evidence="1 3" id="KW-0853">WD repeat</keyword>
<dbReference type="InterPro" id="IPR052651">
    <property type="entry name" value="WDR81"/>
</dbReference>
<dbReference type="Proteomes" id="UP001054889">
    <property type="component" value="Unassembled WGS sequence"/>
</dbReference>
<evidence type="ECO:0000313" key="4">
    <source>
        <dbReference type="EMBL" id="GJN11682.1"/>
    </source>
</evidence>
<dbReference type="PROSITE" id="PS50294">
    <property type="entry name" value="WD_REPEATS_REGION"/>
    <property type="match status" value="1"/>
</dbReference>
<accession>A0AAV5DNI3</accession>
<name>A0AAV5DNI3_ELECO</name>
<evidence type="ECO:0000256" key="2">
    <source>
        <dbReference type="ARBA" id="ARBA00022737"/>
    </source>
</evidence>
<dbReference type="AlphaFoldDB" id="A0AAV5DNI3"/>
<proteinExistence type="predicted"/>
<dbReference type="PANTHER" id="PTHR44662:SF1">
    <property type="entry name" value="WD REPEAT-CONTAINING PROTEIN 81"/>
    <property type="match status" value="1"/>
</dbReference>
<dbReference type="SMART" id="SM00320">
    <property type="entry name" value="WD40"/>
    <property type="match status" value="3"/>
</dbReference>
<reference evidence="4" key="1">
    <citation type="journal article" date="2018" name="DNA Res.">
        <title>Multiple hybrid de novo genome assembly of finger millet, an orphan allotetraploid crop.</title>
        <authorList>
            <person name="Hatakeyama M."/>
            <person name="Aluri S."/>
            <person name="Balachadran M.T."/>
            <person name="Sivarajan S.R."/>
            <person name="Patrignani A."/>
            <person name="Gruter S."/>
            <person name="Poveda L."/>
            <person name="Shimizu-Inatsugi R."/>
            <person name="Baeten J."/>
            <person name="Francoijs K.J."/>
            <person name="Nataraja K.N."/>
            <person name="Reddy Y.A.N."/>
            <person name="Phadnis S."/>
            <person name="Ravikumar R.L."/>
            <person name="Schlapbach R."/>
            <person name="Sreeman S.M."/>
            <person name="Shimizu K.K."/>
        </authorList>
    </citation>
    <scope>NUCLEOTIDE SEQUENCE</scope>
</reference>
<dbReference type="InterPro" id="IPR019775">
    <property type="entry name" value="WD40_repeat_CS"/>
</dbReference>
<keyword evidence="2" id="KW-0677">Repeat</keyword>
<comment type="caution">
    <text evidence="4">The sequence shown here is derived from an EMBL/GenBank/DDBJ whole genome shotgun (WGS) entry which is preliminary data.</text>
</comment>
<organism evidence="4 5">
    <name type="scientific">Eleusine coracana subsp. coracana</name>
    <dbReference type="NCBI Taxonomy" id="191504"/>
    <lineage>
        <taxon>Eukaryota</taxon>
        <taxon>Viridiplantae</taxon>
        <taxon>Streptophyta</taxon>
        <taxon>Embryophyta</taxon>
        <taxon>Tracheophyta</taxon>
        <taxon>Spermatophyta</taxon>
        <taxon>Magnoliopsida</taxon>
        <taxon>Liliopsida</taxon>
        <taxon>Poales</taxon>
        <taxon>Poaceae</taxon>
        <taxon>PACMAD clade</taxon>
        <taxon>Chloridoideae</taxon>
        <taxon>Cynodonteae</taxon>
        <taxon>Eleusininae</taxon>
        <taxon>Eleusine</taxon>
    </lineage>
</organism>
<dbReference type="EMBL" id="BQKI01000019">
    <property type="protein sequence ID" value="GJN11682.1"/>
    <property type="molecule type" value="Genomic_DNA"/>
</dbReference>
<sequence length="268" mass="28530">MASSLDSMVDKQSSLALTACKSFVSSASSSFPDMSSFGGMAQIANEDAWNLIPDVVARWLGVVNSICILSITGRVASCDGTIHIWNGQTGKLIAAHAESSTSFPPQIASIEQANMLNQDALSGGILSNAFRGSLYTTMHYMDSDGILVAGMGNGSIRFIDIARDQKLHLWKSDSAEISFSSLVSAICSCGSDKVRKGSPVASSSWIAAGLSSGYCRLLDERSGNIIAVWKAHDGHITKLAAPDDHLIVSSSLDKTLRVWDLRGYYSVN</sequence>
<evidence type="ECO:0000256" key="1">
    <source>
        <dbReference type="ARBA" id="ARBA00022574"/>
    </source>
</evidence>
<dbReference type="InterPro" id="IPR001680">
    <property type="entry name" value="WD40_rpt"/>
</dbReference>
<dbReference type="SUPFAM" id="SSF50978">
    <property type="entry name" value="WD40 repeat-like"/>
    <property type="match status" value="1"/>
</dbReference>
<dbReference type="PROSITE" id="PS00678">
    <property type="entry name" value="WD_REPEATS_1"/>
    <property type="match status" value="1"/>
</dbReference>
<dbReference type="PROSITE" id="PS50082">
    <property type="entry name" value="WD_REPEATS_2"/>
    <property type="match status" value="1"/>
</dbReference>
<gene>
    <name evidence="4" type="primary">ga29891</name>
    <name evidence="4" type="ORF">PR202_ga29891</name>
</gene>
<dbReference type="PANTHER" id="PTHR44662">
    <property type="entry name" value="WD REPEAT-CONTAINING PROTEIN 81"/>
    <property type="match status" value="1"/>
</dbReference>
<reference evidence="4" key="2">
    <citation type="submission" date="2021-12" db="EMBL/GenBank/DDBJ databases">
        <title>Resequencing data analysis of finger millet.</title>
        <authorList>
            <person name="Hatakeyama M."/>
            <person name="Aluri S."/>
            <person name="Balachadran M.T."/>
            <person name="Sivarajan S.R."/>
            <person name="Poveda L."/>
            <person name="Shimizu-Inatsugi R."/>
            <person name="Schlapbach R."/>
            <person name="Sreeman S.M."/>
            <person name="Shimizu K.K."/>
        </authorList>
    </citation>
    <scope>NUCLEOTIDE SEQUENCE</scope>
</reference>
<evidence type="ECO:0000256" key="3">
    <source>
        <dbReference type="PROSITE-ProRule" id="PRU00221"/>
    </source>
</evidence>
<evidence type="ECO:0000313" key="5">
    <source>
        <dbReference type="Proteomes" id="UP001054889"/>
    </source>
</evidence>
<protein>
    <submittedName>
        <fullName evidence="4">Uncharacterized protein</fullName>
    </submittedName>
</protein>
<keyword evidence="5" id="KW-1185">Reference proteome</keyword>
<dbReference type="Gene3D" id="2.130.10.10">
    <property type="entry name" value="YVTN repeat-like/Quinoprotein amine dehydrogenase"/>
    <property type="match status" value="2"/>
</dbReference>
<dbReference type="InterPro" id="IPR036322">
    <property type="entry name" value="WD40_repeat_dom_sf"/>
</dbReference>
<dbReference type="InterPro" id="IPR015943">
    <property type="entry name" value="WD40/YVTN_repeat-like_dom_sf"/>
</dbReference>